<sequence>MTSIPIYLTLWVLVVFAGPPDEDILMIKVRTKHGKGQKTHTEHKALKNVPASGLSCSYYSLRRIRFWEVEVDFPSHGSQLSLALLLSKSVEHAYLSYGLMAWDQACKSLNKITDYK</sequence>
<accession>A0A3M6T889</accession>
<feature type="chain" id="PRO_5018038074" evidence="1">
    <location>
        <begin position="18"/>
        <end position="116"/>
    </location>
</feature>
<keyword evidence="1" id="KW-0732">Signal</keyword>
<evidence type="ECO:0000313" key="2">
    <source>
        <dbReference type="EMBL" id="RMX37529.1"/>
    </source>
</evidence>
<evidence type="ECO:0000256" key="1">
    <source>
        <dbReference type="SAM" id="SignalP"/>
    </source>
</evidence>
<comment type="caution">
    <text evidence="2">The sequence shown here is derived from an EMBL/GenBank/DDBJ whole genome shotgun (WGS) entry which is preliminary data.</text>
</comment>
<keyword evidence="3" id="KW-1185">Reference proteome</keyword>
<dbReference type="Proteomes" id="UP000275408">
    <property type="component" value="Unassembled WGS sequence"/>
</dbReference>
<reference evidence="2 3" key="1">
    <citation type="journal article" date="2018" name="Sci. Rep.">
        <title>Comparative analysis of the Pocillopora damicornis genome highlights role of immune system in coral evolution.</title>
        <authorList>
            <person name="Cunning R."/>
            <person name="Bay R.A."/>
            <person name="Gillette P."/>
            <person name="Baker A.C."/>
            <person name="Traylor-Knowles N."/>
        </authorList>
    </citation>
    <scope>NUCLEOTIDE SEQUENCE [LARGE SCALE GENOMIC DNA]</scope>
    <source>
        <strain evidence="2">RSMAS</strain>
        <tissue evidence="2">Whole animal</tissue>
    </source>
</reference>
<dbReference type="AlphaFoldDB" id="A0A3M6T889"/>
<dbReference type="EMBL" id="RCHS01004105">
    <property type="protein sequence ID" value="RMX37529.1"/>
    <property type="molecule type" value="Genomic_DNA"/>
</dbReference>
<protein>
    <submittedName>
        <fullName evidence="2">Uncharacterized protein</fullName>
    </submittedName>
</protein>
<gene>
    <name evidence="2" type="ORF">pdam_00024317</name>
</gene>
<name>A0A3M6T889_POCDA</name>
<organism evidence="2 3">
    <name type="scientific">Pocillopora damicornis</name>
    <name type="common">Cauliflower coral</name>
    <name type="synonym">Millepora damicornis</name>
    <dbReference type="NCBI Taxonomy" id="46731"/>
    <lineage>
        <taxon>Eukaryota</taxon>
        <taxon>Metazoa</taxon>
        <taxon>Cnidaria</taxon>
        <taxon>Anthozoa</taxon>
        <taxon>Hexacorallia</taxon>
        <taxon>Scleractinia</taxon>
        <taxon>Astrocoeniina</taxon>
        <taxon>Pocilloporidae</taxon>
        <taxon>Pocillopora</taxon>
    </lineage>
</organism>
<evidence type="ECO:0000313" key="3">
    <source>
        <dbReference type="Proteomes" id="UP000275408"/>
    </source>
</evidence>
<proteinExistence type="predicted"/>
<feature type="signal peptide" evidence="1">
    <location>
        <begin position="1"/>
        <end position="17"/>
    </location>
</feature>